<sequence length="143" mass="16953">MKLLKQIILLFSVGIFIWACGSSPINNKNIEKEEPVVIANDSLEYEITIIDIGFNLFLNTIAQPEGYYSQEYLETRNRIFVTNWNIRARNPSQFNDNIYENVIDYQPNIDYGYDVNYKLFNYFMFAQRKYKMTLGAGYSRRIR</sequence>
<dbReference type="InterPro" id="IPR046144">
    <property type="entry name" value="DUF6146"/>
</dbReference>
<evidence type="ECO:0000313" key="2">
    <source>
        <dbReference type="Proteomes" id="UP000515808"/>
    </source>
</evidence>
<evidence type="ECO:0000313" key="1">
    <source>
        <dbReference type="EMBL" id="QNM85610.1"/>
    </source>
</evidence>
<dbReference type="AlphaFoldDB" id="A0A7G9LAG1"/>
<dbReference type="Proteomes" id="UP000515808">
    <property type="component" value="Chromosome"/>
</dbReference>
<dbReference type="KEGG" id="ppec:H9W90_00355"/>
<accession>A0A7G9LAG1</accession>
<gene>
    <name evidence="1" type="ORF">H9W90_00355</name>
</gene>
<organism evidence="1 2">
    <name type="scientific">Polaribacter pectinis</name>
    <dbReference type="NCBI Taxonomy" id="2738844"/>
    <lineage>
        <taxon>Bacteria</taxon>
        <taxon>Pseudomonadati</taxon>
        <taxon>Bacteroidota</taxon>
        <taxon>Flavobacteriia</taxon>
        <taxon>Flavobacteriales</taxon>
        <taxon>Flavobacteriaceae</taxon>
    </lineage>
</organism>
<name>A0A7G9LAG1_9FLAO</name>
<reference evidence="1 2" key="1">
    <citation type="submission" date="2020-08" db="EMBL/GenBank/DDBJ databases">
        <title>Polaribacter sp. L12M9 isolated from gut of the Korean scallop.</title>
        <authorList>
            <person name="Jeong Y.S."/>
        </authorList>
    </citation>
    <scope>NUCLEOTIDE SEQUENCE [LARGE SCALE GENOMIC DNA]</scope>
    <source>
        <strain evidence="1 2">L12M9</strain>
    </source>
</reference>
<keyword evidence="2" id="KW-1185">Reference proteome</keyword>
<dbReference type="Pfam" id="PF19643">
    <property type="entry name" value="DUF6146"/>
    <property type="match status" value="1"/>
</dbReference>
<dbReference type="EMBL" id="CP060695">
    <property type="protein sequence ID" value="QNM85610.1"/>
    <property type="molecule type" value="Genomic_DNA"/>
</dbReference>
<dbReference type="RefSeq" id="WP_187482512.1">
    <property type="nucleotide sequence ID" value="NZ_CP060695.1"/>
</dbReference>
<protein>
    <submittedName>
        <fullName evidence="1">Uncharacterized protein</fullName>
    </submittedName>
</protein>
<proteinExistence type="predicted"/>